<sequence length="137" mass="14118">VLPALEVVGSRIRDWSIGFVDTVADNASCGLYVIGGPAQRPAGLDLKQCAMHMTRNQELVSSGRGSECLGHPLNAAVWLARKLASLGEPLRAGDIVLTGALGPMVAINEGDSFVAHIEGIGSVAACFVAAGEGHRDA</sequence>
<evidence type="ECO:0000313" key="4">
    <source>
        <dbReference type="Proteomes" id="UP000234473"/>
    </source>
</evidence>
<organism evidence="3 4">
    <name type="scientific">Klebsiella variicola</name>
    <dbReference type="NCBI Taxonomy" id="244366"/>
    <lineage>
        <taxon>Bacteria</taxon>
        <taxon>Pseudomonadati</taxon>
        <taxon>Pseudomonadota</taxon>
        <taxon>Gammaproteobacteria</taxon>
        <taxon>Enterobacterales</taxon>
        <taxon>Enterobacteriaceae</taxon>
        <taxon>Klebsiella/Raoultella group</taxon>
        <taxon>Klebsiella</taxon>
        <taxon>Klebsiella pneumoniae complex</taxon>
    </lineage>
</organism>
<protein>
    <submittedName>
        <fullName evidence="3">2-keto-4-pentenoate hydratase</fullName>
    </submittedName>
</protein>
<dbReference type="AlphaFoldDB" id="A0A2N5A618"/>
<dbReference type="InterPro" id="IPR050772">
    <property type="entry name" value="Hydratase-Decarb/MhpD_sf"/>
</dbReference>
<dbReference type="InterPro" id="IPR036663">
    <property type="entry name" value="Fumarylacetoacetase_C_sf"/>
</dbReference>
<dbReference type="SUPFAM" id="SSF56529">
    <property type="entry name" value="FAH"/>
    <property type="match status" value="1"/>
</dbReference>
<name>A0A2N5A618_KLEVA</name>
<evidence type="ECO:0000259" key="2">
    <source>
        <dbReference type="Pfam" id="PF01557"/>
    </source>
</evidence>
<proteinExistence type="predicted"/>
<evidence type="ECO:0000256" key="1">
    <source>
        <dbReference type="ARBA" id="ARBA00023239"/>
    </source>
</evidence>
<dbReference type="PANTHER" id="PTHR30143">
    <property type="entry name" value="ACID HYDRATASE"/>
    <property type="match status" value="1"/>
</dbReference>
<feature type="domain" description="Fumarylacetoacetase-like C-terminal" evidence="2">
    <location>
        <begin position="3"/>
        <end position="126"/>
    </location>
</feature>
<comment type="caution">
    <text evidence="3">The sequence shown here is derived from an EMBL/GenBank/DDBJ whole genome shotgun (WGS) entry which is preliminary data.</text>
</comment>
<reference evidence="3 4" key="2">
    <citation type="submission" date="2018-01" db="EMBL/GenBank/DDBJ databases">
        <title>Genomic study of Klebsiella pneumoniae.</title>
        <authorList>
            <person name="Yang Y."/>
            <person name="Bicalho R."/>
        </authorList>
    </citation>
    <scope>NUCLEOTIDE SEQUENCE [LARGE SCALE GENOMIC DNA]</scope>
    <source>
        <strain evidence="3 4">A5</strain>
    </source>
</reference>
<dbReference type="Proteomes" id="UP000234473">
    <property type="component" value="Unassembled WGS sequence"/>
</dbReference>
<dbReference type="PANTHER" id="PTHR30143:SF0">
    <property type="entry name" value="2-KETO-4-PENTENOATE HYDRATASE"/>
    <property type="match status" value="1"/>
</dbReference>
<accession>A0A2N5A618</accession>
<dbReference type="InterPro" id="IPR011234">
    <property type="entry name" value="Fumarylacetoacetase-like_C"/>
</dbReference>
<reference evidence="3 4" key="1">
    <citation type="submission" date="2017-11" db="EMBL/GenBank/DDBJ databases">
        <authorList>
            <person name="Han C.G."/>
        </authorList>
    </citation>
    <scope>NUCLEOTIDE SEQUENCE [LARGE SCALE GENOMIC DNA]</scope>
    <source>
        <strain evidence="3 4">A5</strain>
    </source>
</reference>
<feature type="non-terminal residue" evidence="3">
    <location>
        <position position="1"/>
    </location>
</feature>
<dbReference type="GO" id="GO:0008684">
    <property type="term" value="F:2-oxopent-4-enoate hydratase activity"/>
    <property type="evidence" value="ECO:0007669"/>
    <property type="project" value="TreeGrafter"/>
</dbReference>
<dbReference type="Pfam" id="PF01557">
    <property type="entry name" value="FAA_hydrolase"/>
    <property type="match status" value="1"/>
</dbReference>
<dbReference type="EMBL" id="PICB01002441">
    <property type="protein sequence ID" value="PLP38759.1"/>
    <property type="molecule type" value="Genomic_DNA"/>
</dbReference>
<keyword evidence="1" id="KW-0456">Lyase</keyword>
<gene>
    <name evidence="3" type="ORF">CWM98_31885</name>
</gene>
<evidence type="ECO:0000313" key="3">
    <source>
        <dbReference type="EMBL" id="PLP38759.1"/>
    </source>
</evidence>
<dbReference type="Gene3D" id="3.90.850.10">
    <property type="entry name" value="Fumarylacetoacetase-like, C-terminal domain"/>
    <property type="match status" value="1"/>
</dbReference>
<dbReference type="GO" id="GO:0005737">
    <property type="term" value="C:cytoplasm"/>
    <property type="evidence" value="ECO:0007669"/>
    <property type="project" value="TreeGrafter"/>
</dbReference>